<keyword evidence="15" id="KW-1185">Reference proteome</keyword>
<dbReference type="InterPro" id="IPR008333">
    <property type="entry name" value="Cbr1-like_FAD-bd_dom"/>
</dbReference>
<evidence type="ECO:0000259" key="13">
    <source>
        <dbReference type="PROSITE" id="PS51384"/>
    </source>
</evidence>
<feature type="domain" description="FAD-binding FR-type" evidence="13">
    <location>
        <begin position="45"/>
        <end position="149"/>
    </location>
</feature>
<comment type="subcellular location">
    <subcellularLocation>
        <location evidence="2">Mitochondrion</location>
    </subcellularLocation>
</comment>
<feature type="binding site" evidence="10">
    <location>
        <position position="98"/>
    </location>
    <ligand>
        <name>FAD</name>
        <dbReference type="ChEBI" id="CHEBI:57692"/>
    </ligand>
</feature>
<dbReference type="FunFam" id="3.40.50.80:FF:000009">
    <property type="entry name" value="NADH-cytochrome b5 reductase"/>
    <property type="match status" value="1"/>
</dbReference>
<evidence type="ECO:0000256" key="10">
    <source>
        <dbReference type="PIRSR" id="PIRSR601834-1"/>
    </source>
</evidence>
<evidence type="ECO:0000313" key="14">
    <source>
        <dbReference type="EMBL" id="KAG5191118.1"/>
    </source>
</evidence>
<dbReference type="AlphaFoldDB" id="A0A835ZLM4"/>
<dbReference type="InterPro" id="IPR017927">
    <property type="entry name" value="FAD-bd_FR_type"/>
</dbReference>
<dbReference type="Pfam" id="PF00970">
    <property type="entry name" value="FAD_binding_6"/>
    <property type="match status" value="1"/>
</dbReference>
<feature type="binding site" evidence="10">
    <location>
        <position position="125"/>
    </location>
    <ligand>
        <name>FAD</name>
        <dbReference type="ChEBI" id="CHEBI:57692"/>
    </ligand>
</feature>
<dbReference type="InterPro" id="IPR001433">
    <property type="entry name" value="OxRdtase_FAD/NAD-bd"/>
</dbReference>
<evidence type="ECO:0000256" key="11">
    <source>
        <dbReference type="RuleBase" id="RU361226"/>
    </source>
</evidence>
<evidence type="ECO:0000256" key="9">
    <source>
        <dbReference type="ARBA" id="ARBA00047682"/>
    </source>
</evidence>
<dbReference type="PRINTS" id="PR00371">
    <property type="entry name" value="FPNCR"/>
</dbReference>
<evidence type="ECO:0000256" key="2">
    <source>
        <dbReference type="ARBA" id="ARBA00004173"/>
    </source>
</evidence>
<dbReference type="Proteomes" id="UP000664859">
    <property type="component" value="Unassembled WGS sequence"/>
</dbReference>
<sequence length="293" mass="31782">MLRFGAAFTAQRATACLGLTLAATAAYASQSFATSTQTTVALSPKEWREFPVSEVHTLSHDTKMFKIQLPSSKHETGLETASCLLVQGTGLDGKPTVRPYTPTTLNKTLGHFDLVIKRYPEGNVSSYMHGLKPGDKLMVKGPFPKLKVTPNMKRNIGMIAGGTGITPMYQCILELLDASDDATNITLLFGNRTPSDILLKAELDALAATHPRFKLVYIVDKPDSSWKGLSGYITANEIQKYMPPPSADNMVFVCGPPPLMKSISGDKAKDKSQGPLEGALKACGFTEEMVYKF</sequence>
<dbReference type="CDD" id="cd06183">
    <property type="entry name" value="cyt_b5_reduct_like"/>
    <property type="match status" value="1"/>
</dbReference>
<comment type="catalytic activity">
    <reaction evidence="9 11">
        <text>2 Fe(III)-[cytochrome b5] + NADH = 2 Fe(II)-[cytochrome b5] + NAD(+) + H(+)</text>
        <dbReference type="Rhea" id="RHEA:46680"/>
        <dbReference type="Rhea" id="RHEA-COMP:10438"/>
        <dbReference type="Rhea" id="RHEA-COMP:10439"/>
        <dbReference type="ChEBI" id="CHEBI:15378"/>
        <dbReference type="ChEBI" id="CHEBI:29033"/>
        <dbReference type="ChEBI" id="CHEBI:29034"/>
        <dbReference type="ChEBI" id="CHEBI:57540"/>
        <dbReference type="ChEBI" id="CHEBI:57945"/>
        <dbReference type="EC" id="1.6.2.2"/>
    </reaction>
</comment>
<evidence type="ECO:0000256" key="5">
    <source>
        <dbReference type="ARBA" id="ARBA00022827"/>
    </source>
</evidence>
<name>A0A835ZLM4_9STRA</name>
<comment type="similarity">
    <text evidence="3 11">Belongs to the flavoprotein pyridine nucleotide cytochrome reductase family.</text>
</comment>
<keyword evidence="8" id="KW-0496">Mitochondrion</keyword>
<feature type="binding site" evidence="10">
    <location>
        <position position="99"/>
    </location>
    <ligand>
        <name>FAD</name>
        <dbReference type="ChEBI" id="CHEBI:57692"/>
    </ligand>
</feature>
<evidence type="ECO:0000256" key="12">
    <source>
        <dbReference type="SAM" id="SignalP"/>
    </source>
</evidence>
<dbReference type="EC" id="1.6.2.2" evidence="11"/>
<dbReference type="PANTHER" id="PTHR19370:SF171">
    <property type="entry name" value="NADH-CYTOCHROME B5 REDUCTASE 2"/>
    <property type="match status" value="1"/>
</dbReference>
<feature type="signal peptide" evidence="12">
    <location>
        <begin position="1"/>
        <end position="28"/>
    </location>
</feature>
<dbReference type="Pfam" id="PF00175">
    <property type="entry name" value="NAD_binding_1"/>
    <property type="match status" value="1"/>
</dbReference>
<dbReference type="InterPro" id="IPR001709">
    <property type="entry name" value="Flavoprot_Pyr_Nucl_cyt_Rdtase"/>
</dbReference>
<evidence type="ECO:0000256" key="3">
    <source>
        <dbReference type="ARBA" id="ARBA00006105"/>
    </source>
</evidence>
<reference evidence="14" key="1">
    <citation type="submission" date="2021-02" db="EMBL/GenBank/DDBJ databases">
        <title>First Annotated Genome of the Yellow-green Alga Tribonema minus.</title>
        <authorList>
            <person name="Mahan K.M."/>
        </authorList>
    </citation>
    <scope>NUCLEOTIDE SEQUENCE</scope>
    <source>
        <strain evidence="14">UTEX B ZZ1240</strain>
    </source>
</reference>
<feature type="binding site" evidence="10">
    <location>
        <position position="166"/>
    </location>
    <ligand>
        <name>FAD</name>
        <dbReference type="ChEBI" id="CHEBI:57692"/>
    </ligand>
</feature>
<dbReference type="PRINTS" id="PR00406">
    <property type="entry name" value="CYTB5RDTASE"/>
</dbReference>
<accession>A0A835ZLM4</accession>
<keyword evidence="7 11" id="KW-0520">NAD</keyword>
<dbReference type="OrthoDB" id="432685at2759"/>
<feature type="binding site" evidence="10">
    <location>
        <position position="124"/>
    </location>
    <ligand>
        <name>FAD</name>
        <dbReference type="ChEBI" id="CHEBI:57692"/>
    </ligand>
</feature>
<gene>
    <name evidence="14" type="ORF">JKP88DRAFT_11044</name>
</gene>
<keyword evidence="12" id="KW-0732">Signal</keyword>
<dbReference type="InterPro" id="IPR039261">
    <property type="entry name" value="FNR_nucleotide-bd"/>
</dbReference>
<comment type="caution">
    <text evidence="14">The sequence shown here is derived from an EMBL/GenBank/DDBJ whole genome shotgun (WGS) entry which is preliminary data.</text>
</comment>
<dbReference type="SUPFAM" id="SSF52343">
    <property type="entry name" value="Ferredoxin reductase-like, C-terminal NADP-linked domain"/>
    <property type="match status" value="1"/>
</dbReference>
<feature type="binding site" evidence="10">
    <location>
        <position position="115"/>
    </location>
    <ligand>
        <name>FAD</name>
        <dbReference type="ChEBI" id="CHEBI:57692"/>
    </ligand>
</feature>
<dbReference type="SUPFAM" id="SSF63380">
    <property type="entry name" value="Riboflavin synthase domain-like"/>
    <property type="match status" value="1"/>
</dbReference>
<evidence type="ECO:0000256" key="4">
    <source>
        <dbReference type="ARBA" id="ARBA00022630"/>
    </source>
</evidence>
<dbReference type="PROSITE" id="PS51384">
    <property type="entry name" value="FAD_FR"/>
    <property type="match status" value="1"/>
</dbReference>
<protein>
    <recommendedName>
        <fullName evidence="11">NADH-cytochrome b5 reductase</fullName>
        <ecNumber evidence="11">1.6.2.2</ecNumber>
    </recommendedName>
</protein>
<keyword evidence="4 10" id="KW-0285">Flavoprotein</keyword>
<feature type="chain" id="PRO_5032594721" description="NADH-cytochrome b5 reductase" evidence="12">
    <location>
        <begin position="29"/>
        <end position="293"/>
    </location>
</feature>
<proteinExistence type="inferred from homology"/>
<evidence type="ECO:0000256" key="6">
    <source>
        <dbReference type="ARBA" id="ARBA00023002"/>
    </source>
</evidence>
<dbReference type="FunFam" id="2.40.30.10:FF:000032">
    <property type="entry name" value="NADH-cytochrome b5 reductase"/>
    <property type="match status" value="1"/>
</dbReference>
<comment type="cofactor">
    <cofactor evidence="1 10 11">
        <name>FAD</name>
        <dbReference type="ChEBI" id="CHEBI:57692"/>
    </cofactor>
</comment>
<dbReference type="GO" id="GO:0090524">
    <property type="term" value="F:cytochrome-b5 reductase activity, acting on NADH"/>
    <property type="evidence" value="ECO:0007669"/>
    <property type="project" value="UniProtKB-EC"/>
</dbReference>
<keyword evidence="5 10" id="KW-0274">FAD</keyword>
<dbReference type="InterPro" id="IPR017938">
    <property type="entry name" value="Riboflavin_synthase-like_b-brl"/>
</dbReference>
<evidence type="ECO:0000256" key="8">
    <source>
        <dbReference type="ARBA" id="ARBA00023128"/>
    </source>
</evidence>
<dbReference type="Gene3D" id="3.40.50.80">
    <property type="entry name" value="Nucleotide-binding domain of ferredoxin-NADP reductase (FNR) module"/>
    <property type="match status" value="1"/>
</dbReference>
<dbReference type="InterPro" id="IPR001834">
    <property type="entry name" value="CBR-like"/>
</dbReference>
<dbReference type="PANTHER" id="PTHR19370">
    <property type="entry name" value="NADH-CYTOCHROME B5 REDUCTASE"/>
    <property type="match status" value="1"/>
</dbReference>
<keyword evidence="6 11" id="KW-0560">Oxidoreductase</keyword>
<feature type="binding site" evidence="10">
    <location>
        <position position="117"/>
    </location>
    <ligand>
        <name>FAD</name>
        <dbReference type="ChEBI" id="CHEBI:57692"/>
    </ligand>
</feature>
<feature type="binding site" evidence="10">
    <location>
        <position position="100"/>
    </location>
    <ligand>
        <name>FAD</name>
        <dbReference type="ChEBI" id="CHEBI:57692"/>
    </ligand>
</feature>
<dbReference type="GO" id="GO:0005739">
    <property type="term" value="C:mitochondrion"/>
    <property type="evidence" value="ECO:0007669"/>
    <property type="project" value="UniProtKB-SubCell"/>
</dbReference>
<dbReference type="Gene3D" id="2.40.30.10">
    <property type="entry name" value="Translation factors"/>
    <property type="match status" value="1"/>
</dbReference>
<evidence type="ECO:0000313" key="15">
    <source>
        <dbReference type="Proteomes" id="UP000664859"/>
    </source>
</evidence>
<evidence type="ECO:0000256" key="7">
    <source>
        <dbReference type="ARBA" id="ARBA00023027"/>
    </source>
</evidence>
<dbReference type="EMBL" id="JAFCMP010000023">
    <property type="protein sequence ID" value="KAG5191118.1"/>
    <property type="molecule type" value="Genomic_DNA"/>
</dbReference>
<evidence type="ECO:0000256" key="1">
    <source>
        <dbReference type="ARBA" id="ARBA00001974"/>
    </source>
</evidence>
<organism evidence="14 15">
    <name type="scientific">Tribonema minus</name>
    <dbReference type="NCBI Taxonomy" id="303371"/>
    <lineage>
        <taxon>Eukaryota</taxon>
        <taxon>Sar</taxon>
        <taxon>Stramenopiles</taxon>
        <taxon>Ochrophyta</taxon>
        <taxon>PX clade</taxon>
        <taxon>Xanthophyceae</taxon>
        <taxon>Tribonematales</taxon>
        <taxon>Tribonemataceae</taxon>
        <taxon>Tribonema</taxon>
    </lineage>
</organism>